<dbReference type="Proteomes" id="UP000271162">
    <property type="component" value="Unassembled WGS sequence"/>
</dbReference>
<name>A0A0N4XI33_NIPBR</name>
<keyword evidence="2" id="KW-1185">Reference proteome</keyword>
<dbReference type="STRING" id="27835.A0A0N4XI33"/>
<protein>
    <submittedName>
        <fullName evidence="3">Phospholipase B1, membrane-associated (inferred by orthology to a human protein)</fullName>
    </submittedName>
</protein>
<proteinExistence type="predicted"/>
<evidence type="ECO:0000313" key="3">
    <source>
        <dbReference type="WBParaSite" id="NBR_0000218501-mRNA-1"/>
    </source>
</evidence>
<dbReference type="Pfam" id="PF00657">
    <property type="entry name" value="Lipase_GDSL"/>
    <property type="match status" value="1"/>
</dbReference>
<dbReference type="PANTHER" id="PTHR21325:SF31">
    <property type="entry name" value="GH22081P-RELATED"/>
    <property type="match status" value="1"/>
</dbReference>
<dbReference type="GO" id="GO:0006644">
    <property type="term" value="P:phospholipid metabolic process"/>
    <property type="evidence" value="ECO:0007669"/>
    <property type="project" value="TreeGrafter"/>
</dbReference>
<organism evidence="3">
    <name type="scientific">Nippostrongylus brasiliensis</name>
    <name type="common">Rat hookworm</name>
    <dbReference type="NCBI Taxonomy" id="27835"/>
    <lineage>
        <taxon>Eukaryota</taxon>
        <taxon>Metazoa</taxon>
        <taxon>Ecdysozoa</taxon>
        <taxon>Nematoda</taxon>
        <taxon>Chromadorea</taxon>
        <taxon>Rhabditida</taxon>
        <taxon>Rhabditina</taxon>
        <taxon>Rhabditomorpha</taxon>
        <taxon>Strongyloidea</taxon>
        <taxon>Heligmosomidae</taxon>
        <taxon>Nippostrongylus</taxon>
    </lineage>
</organism>
<accession>A0A0N4XI33</accession>
<evidence type="ECO:0000313" key="1">
    <source>
        <dbReference type="EMBL" id="VDL65775.1"/>
    </source>
</evidence>
<dbReference type="InterPro" id="IPR001087">
    <property type="entry name" value="GDSL"/>
</dbReference>
<dbReference type="GO" id="GO:0004620">
    <property type="term" value="F:phospholipase activity"/>
    <property type="evidence" value="ECO:0007669"/>
    <property type="project" value="InterPro"/>
</dbReference>
<dbReference type="InterPro" id="IPR036514">
    <property type="entry name" value="SGNH_hydro_sf"/>
</dbReference>
<dbReference type="AlphaFoldDB" id="A0A0N4XI33"/>
<dbReference type="PANTHER" id="PTHR21325">
    <property type="entry name" value="PHOSPHOLIPASE B, PLB1"/>
    <property type="match status" value="1"/>
</dbReference>
<reference evidence="1 2" key="2">
    <citation type="submission" date="2018-11" db="EMBL/GenBank/DDBJ databases">
        <authorList>
            <consortium name="Pathogen Informatics"/>
        </authorList>
    </citation>
    <scope>NUCLEOTIDE SEQUENCE [LARGE SCALE GENOMIC DNA]</scope>
</reference>
<sequence>MVVLIFMHIRYLFVKYNETFSPAGTSQSSKQIRADGIFEVVQHNRFPFRIADESLLSSLPSHFCYVYLKIPLQAGYLAKNYDDDKEDVFPGNSFAMGADQSLEEHITLASITLPDVLRKFNPSLIGASHGSGYETAEFNVAINGKTSLDMPTQAAELVSRIVNDDWKLITIFIGTNDIGKFRSIFSSYNVQYISVKYGAAMEEALGILRRHLNRTIVSLVSIWNSQLVYDAKSLIDTG</sequence>
<reference evidence="3" key="1">
    <citation type="submission" date="2017-02" db="UniProtKB">
        <authorList>
            <consortium name="WormBaseParasite"/>
        </authorList>
    </citation>
    <scope>IDENTIFICATION</scope>
</reference>
<dbReference type="Gene3D" id="3.40.50.1110">
    <property type="entry name" value="SGNH hydrolase"/>
    <property type="match status" value="1"/>
</dbReference>
<gene>
    <name evidence="1" type="ORF">NBR_LOCUS2186</name>
</gene>
<dbReference type="EMBL" id="UYSL01002318">
    <property type="protein sequence ID" value="VDL65775.1"/>
    <property type="molecule type" value="Genomic_DNA"/>
</dbReference>
<dbReference type="WBParaSite" id="NBR_0000218501-mRNA-1">
    <property type="protein sequence ID" value="NBR_0000218501-mRNA-1"/>
    <property type="gene ID" value="NBR_0000218501"/>
</dbReference>
<dbReference type="SUPFAM" id="SSF52266">
    <property type="entry name" value="SGNH hydrolase"/>
    <property type="match status" value="1"/>
</dbReference>
<dbReference type="InterPro" id="IPR038885">
    <property type="entry name" value="PLB1"/>
</dbReference>
<evidence type="ECO:0000313" key="2">
    <source>
        <dbReference type="Proteomes" id="UP000271162"/>
    </source>
</evidence>